<dbReference type="PANTHER" id="PTHR23028">
    <property type="entry name" value="ACETYLTRANSFERASE"/>
    <property type="match status" value="1"/>
</dbReference>
<dbReference type="RefSeq" id="WP_123688452.1">
    <property type="nucleotide sequence ID" value="NZ_AP019700.1"/>
</dbReference>
<dbReference type="Proteomes" id="UP000278222">
    <property type="component" value="Unassembled WGS sequence"/>
</dbReference>
<dbReference type="PANTHER" id="PTHR23028:SF131">
    <property type="entry name" value="BLR2367 PROTEIN"/>
    <property type="match status" value="1"/>
</dbReference>
<feature type="transmembrane region" description="Helical" evidence="1">
    <location>
        <begin position="200"/>
        <end position="217"/>
    </location>
</feature>
<dbReference type="GO" id="GO:0000271">
    <property type="term" value="P:polysaccharide biosynthetic process"/>
    <property type="evidence" value="ECO:0007669"/>
    <property type="project" value="TreeGrafter"/>
</dbReference>
<feature type="transmembrane region" description="Helical" evidence="1">
    <location>
        <begin position="229"/>
        <end position="250"/>
    </location>
</feature>
<accession>A0A3N1MGG8</accession>
<protein>
    <recommendedName>
        <fullName evidence="2">Acyltransferase 3 domain-containing protein</fullName>
    </recommendedName>
</protein>
<feature type="transmembrane region" description="Helical" evidence="1">
    <location>
        <begin position="34"/>
        <end position="60"/>
    </location>
</feature>
<dbReference type="GO" id="GO:0016747">
    <property type="term" value="F:acyltransferase activity, transferring groups other than amino-acyl groups"/>
    <property type="evidence" value="ECO:0007669"/>
    <property type="project" value="InterPro"/>
</dbReference>
<proteinExistence type="predicted"/>
<feature type="transmembrane region" description="Helical" evidence="1">
    <location>
        <begin position="296"/>
        <end position="316"/>
    </location>
</feature>
<keyword evidence="1" id="KW-0812">Transmembrane</keyword>
<evidence type="ECO:0000313" key="4">
    <source>
        <dbReference type="Proteomes" id="UP000278222"/>
    </source>
</evidence>
<reference evidence="3 4" key="1">
    <citation type="submission" date="2018-11" db="EMBL/GenBank/DDBJ databases">
        <title>Genomic Encyclopedia of Type Strains, Phase IV (KMG-IV): sequencing the most valuable type-strain genomes for metagenomic binning, comparative biology and taxonomic classification.</title>
        <authorList>
            <person name="Goeker M."/>
        </authorList>
    </citation>
    <scope>NUCLEOTIDE SEQUENCE [LARGE SCALE GENOMIC DNA]</scope>
    <source>
        <strain evidence="3 4">DSM 5900</strain>
    </source>
</reference>
<dbReference type="GO" id="GO:0016020">
    <property type="term" value="C:membrane"/>
    <property type="evidence" value="ECO:0007669"/>
    <property type="project" value="TreeGrafter"/>
</dbReference>
<dbReference type="AlphaFoldDB" id="A0A3N1MGG8"/>
<dbReference type="EMBL" id="RJKX01000011">
    <property type="protein sequence ID" value="ROQ01720.1"/>
    <property type="molecule type" value="Genomic_DNA"/>
</dbReference>
<feature type="transmembrane region" description="Helical" evidence="1">
    <location>
        <begin position="7"/>
        <end position="28"/>
    </location>
</feature>
<comment type="caution">
    <text evidence="3">The sequence shown here is derived from an EMBL/GenBank/DDBJ whole genome shotgun (WGS) entry which is preliminary data.</text>
</comment>
<feature type="domain" description="Acyltransferase 3" evidence="2">
    <location>
        <begin position="4"/>
        <end position="311"/>
    </location>
</feature>
<evidence type="ECO:0000256" key="1">
    <source>
        <dbReference type="SAM" id="Phobius"/>
    </source>
</evidence>
<gene>
    <name evidence="3" type="ORF">EDC65_0906</name>
</gene>
<sequence>MIRNIQALRFLAAFAVVGYHAGTLYFALDKSQGLAPLFAPLVAYGMTGVDLFFVISGYVVQITTAGRAGPAAATSFMLRRSARIYLGYWPWLVVAYLVGRFVVGIDYSGHSAVRSIALTIFIRGQLVMIVSWTLMFELMFYFAFAVAMLLPRRVGLVLLAAWAVASLVWPSRWWLNPFIAEFAAGALLAAAIGRFGPPPAWPAAIATALLAAVGVYVGQRYGLLGRLDVLGRVLCVAPFAVATVALAVALEHRGVTCGRTLVLLGDSSYALYLCHVPVLTLATQVWWPTVHAHPDILYPVITAATVVVAVAWYLAVERHLTAASTRIVRSAFRER</sequence>
<dbReference type="InterPro" id="IPR050879">
    <property type="entry name" value="Acyltransferase_3"/>
</dbReference>
<name>A0A3N1MGG8_9PROT</name>
<keyword evidence="1" id="KW-1133">Transmembrane helix</keyword>
<evidence type="ECO:0000313" key="3">
    <source>
        <dbReference type="EMBL" id="ROQ01720.1"/>
    </source>
</evidence>
<feature type="transmembrane region" description="Helical" evidence="1">
    <location>
        <begin position="85"/>
        <end position="103"/>
    </location>
</feature>
<dbReference type="InterPro" id="IPR002656">
    <property type="entry name" value="Acyl_transf_3_dom"/>
</dbReference>
<keyword evidence="4" id="KW-1185">Reference proteome</keyword>
<feature type="transmembrane region" description="Helical" evidence="1">
    <location>
        <begin position="141"/>
        <end position="168"/>
    </location>
</feature>
<evidence type="ECO:0000259" key="2">
    <source>
        <dbReference type="Pfam" id="PF01757"/>
    </source>
</evidence>
<keyword evidence="1" id="KW-0472">Membrane</keyword>
<organism evidence="3 4">
    <name type="scientific">Stella humosa</name>
    <dbReference type="NCBI Taxonomy" id="94"/>
    <lineage>
        <taxon>Bacteria</taxon>
        <taxon>Pseudomonadati</taxon>
        <taxon>Pseudomonadota</taxon>
        <taxon>Alphaproteobacteria</taxon>
        <taxon>Rhodospirillales</taxon>
        <taxon>Stellaceae</taxon>
        <taxon>Stella</taxon>
    </lineage>
</organism>
<dbReference type="Pfam" id="PF01757">
    <property type="entry name" value="Acyl_transf_3"/>
    <property type="match status" value="1"/>
</dbReference>
<dbReference type="OrthoDB" id="505919at2"/>